<dbReference type="EMBL" id="CP019724">
    <property type="protein sequence ID" value="AQS70855.1"/>
    <property type="molecule type" value="Genomic_DNA"/>
</dbReference>
<accession>A0A1S6JGG5</accession>
<dbReference type="AlphaFoldDB" id="A0A1S6JGG5"/>
<dbReference type="KEGG" id="spac:B1H29_31740"/>
<gene>
    <name evidence="2" type="ORF">B1H29_31740</name>
</gene>
<organism evidence="2 3">
    <name type="scientific">Streptomyces pactum</name>
    <dbReference type="NCBI Taxonomy" id="68249"/>
    <lineage>
        <taxon>Bacteria</taxon>
        <taxon>Bacillati</taxon>
        <taxon>Actinomycetota</taxon>
        <taxon>Actinomycetes</taxon>
        <taxon>Kitasatosporales</taxon>
        <taxon>Streptomycetaceae</taxon>
        <taxon>Streptomyces</taxon>
    </lineage>
</organism>
<evidence type="ECO:0000313" key="2">
    <source>
        <dbReference type="EMBL" id="AQS70855.1"/>
    </source>
</evidence>
<evidence type="ECO:0000313" key="3">
    <source>
        <dbReference type="Proteomes" id="UP000189443"/>
    </source>
</evidence>
<feature type="compositionally biased region" description="Low complexity" evidence="1">
    <location>
        <begin position="137"/>
        <end position="154"/>
    </location>
</feature>
<reference evidence="2 3" key="1">
    <citation type="submission" date="2017-02" db="EMBL/GenBank/DDBJ databases">
        <title>Streptomyces pactum ACT12 Genome sequencing and assembly.</title>
        <authorList>
            <person name="Xue Q."/>
            <person name="Yan X."/>
            <person name="Jia L."/>
            <person name="Yan H."/>
        </authorList>
    </citation>
    <scope>NUCLEOTIDE SEQUENCE [LARGE SCALE GENOMIC DNA]</scope>
    <source>
        <strain evidence="2 3">ACT12</strain>
    </source>
</reference>
<evidence type="ECO:0000256" key="1">
    <source>
        <dbReference type="SAM" id="MobiDB-lite"/>
    </source>
</evidence>
<dbReference type="Proteomes" id="UP000189443">
    <property type="component" value="Chromosome"/>
</dbReference>
<sequence>MKAALGCWARLVLLALGGYLLWRLVRAFPNLLWLLSAGWLVASWRAGREACAPAVEEVPACPDVDAVRALLLEAMGEADAVHLRTVLAHLQERGHGEGWTVGDLRARLEALHIPVQLKVKVPGSKSPTRGVRRVDLAPSPAVAEEASTAPSTAA</sequence>
<keyword evidence="3" id="KW-1185">Reference proteome</keyword>
<proteinExistence type="predicted"/>
<feature type="region of interest" description="Disordered" evidence="1">
    <location>
        <begin position="123"/>
        <end position="154"/>
    </location>
</feature>
<protein>
    <submittedName>
        <fullName evidence="2">Uncharacterized protein</fullName>
    </submittedName>
</protein>
<name>A0A1S6JGG5_9ACTN</name>